<feature type="transmembrane region" description="Helical" evidence="1">
    <location>
        <begin position="244"/>
        <end position="264"/>
    </location>
</feature>
<dbReference type="RefSeq" id="XP_033679215.1">
    <property type="nucleotide sequence ID" value="XM_033835861.1"/>
</dbReference>
<keyword evidence="4" id="KW-1185">Reference proteome</keyword>
<evidence type="ECO:0000259" key="2">
    <source>
        <dbReference type="Pfam" id="PF20237"/>
    </source>
</evidence>
<dbReference type="Proteomes" id="UP000800094">
    <property type="component" value="Unassembled WGS sequence"/>
</dbReference>
<evidence type="ECO:0000256" key="1">
    <source>
        <dbReference type="SAM" id="Phobius"/>
    </source>
</evidence>
<gene>
    <name evidence="3" type="ORF">BU26DRAFT_608669</name>
</gene>
<dbReference type="PANTHER" id="PTHR34502">
    <property type="entry name" value="DUF6594 DOMAIN-CONTAINING PROTEIN-RELATED"/>
    <property type="match status" value="1"/>
</dbReference>
<evidence type="ECO:0000313" key="4">
    <source>
        <dbReference type="Proteomes" id="UP000800094"/>
    </source>
</evidence>
<dbReference type="PANTHER" id="PTHR34502:SF4">
    <property type="entry name" value="DUF6594 DOMAIN-CONTAINING PROTEIN"/>
    <property type="match status" value="1"/>
</dbReference>
<feature type="domain" description="DUF6594" evidence="2">
    <location>
        <begin position="18"/>
        <end position="283"/>
    </location>
</feature>
<name>A0A6A6I1K6_9PLEO</name>
<keyword evidence="1" id="KW-0472">Membrane</keyword>
<sequence>MAGRAYDAESKRHLLSGYSSLAHFIATDHDKTTFIYKRFDELAARNLLYLQSELAELQGKQQTFDEEDLSAAMETKQCARNYADFERAAAHDGNTKQKERMELMLQIRQTMKEYREALFLGTTLASQPRPSKRVLRGFRTEFYNEWPDKSKSFPSLGGRSAGLYDDVDDLVALKAQENQDRLTTFAQEHLGFLFPDRRSRSREGIAYASDRAISSFIAWFSTILAALLLIGAIVVLYNVQSSNWRLGLIAAFTCLFAGSVGLLTNARRAELFGATAAYAAVLVVFVSGNLGSTSLPPG</sequence>
<dbReference type="Pfam" id="PF20237">
    <property type="entry name" value="DUF6594"/>
    <property type="match status" value="1"/>
</dbReference>
<dbReference type="AlphaFoldDB" id="A0A6A6I1K6"/>
<dbReference type="InterPro" id="IPR046529">
    <property type="entry name" value="DUF6594"/>
</dbReference>
<accession>A0A6A6I1K6</accession>
<proteinExistence type="predicted"/>
<keyword evidence="1" id="KW-0812">Transmembrane</keyword>
<dbReference type="OrthoDB" id="3533814at2759"/>
<protein>
    <recommendedName>
        <fullName evidence="2">DUF6594 domain-containing protein</fullName>
    </recommendedName>
</protein>
<dbReference type="GeneID" id="54589191"/>
<organism evidence="3 4">
    <name type="scientific">Trematosphaeria pertusa</name>
    <dbReference type="NCBI Taxonomy" id="390896"/>
    <lineage>
        <taxon>Eukaryota</taxon>
        <taxon>Fungi</taxon>
        <taxon>Dikarya</taxon>
        <taxon>Ascomycota</taxon>
        <taxon>Pezizomycotina</taxon>
        <taxon>Dothideomycetes</taxon>
        <taxon>Pleosporomycetidae</taxon>
        <taxon>Pleosporales</taxon>
        <taxon>Massarineae</taxon>
        <taxon>Trematosphaeriaceae</taxon>
        <taxon>Trematosphaeria</taxon>
    </lineage>
</organism>
<reference evidence="3" key="1">
    <citation type="journal article" date="2020" name="Stud. Mycol.">
        <title>101 Dothideomycetes genomes: a test case for predicting lifestyles and emergence of pathogens.</title>
        <authorList>
            <person name="Haridas S."/>
            <person name="Albert R."/>
            <person name="Binder M."/>
            <person name="Bloem J."/>
            <person name="Labutti K."/>
            <person name="Salamov A."/>
            <person name="Andreopoulos B."/>
            <person name="Baker S."/>
            <person name="Barry K."/>
            <person name="Bills G."/>
            <person name="Bluhm B."/>
            <person name="Cannon C."/>
            <person name="Castanera R."/>
            <person name="Culley D."/>
            <person name="Daum C."/>
            <person name="Ezra D."/>
            <person name="Gonzalez J."/>
            <person name="Henrissat B."/>
            <person name="Kuo A."/>
            <person name="Liang C."/>
            <person name="Lipzen A."/>
            <person name="Lutzoni F."/>
            <person name="Magnuson J."/>
            <person name="Mondo S."/>
            <person name="Nolan M."/>
            <person name="Ohm R."/>
            <person name="Pangilinan J."/>
            <person name="Park H.-J."/>
            <person name="Ramirez L."/>
            <person name="Alfaro M."/>
            <person name="Sun H."/>
            <person name="Tritt A."/>
            <person name="Yoshinaga Y."/>
            <person name="Zwiers L.-H."/>
            <person name="Turgeon B."/>
            <person name="Goodwin S."/>
            <person name="Spatafora J."/>
            <person name="Crous P."/>
            <person name="Grigoriev I."/>
        </authorList>
    </citation>
    <scope>NUCLEOTIDE SEQUENCE</scope>
    <source>
        <strain evidence="3">CBS 122368</strain>
    </source>
</reference>
<dbReference type="EMBL" id="ML987203">
    <property type="protein sequence ID" value="KAF2244211.1"/>
    <property type="molecule type" value="Genomic_DNA"/>
</dbReference>
<keyword evidence="1" id="KW-1133">Transmembrane helix</keyword>
<evidence type="ECO:0000313" key="3">
    <source>
        <dbReference type="EMBL" id="KAF2244211.1"/>
    </source>
</evidence>
<feature type="transmembrane region" description="Helical" evidence="1">
    <location>
        <begin position="216"/>
        <end position="238"/>
    </location>
</feature>
<feature type="transmembrane region" description="Helical" evidence="1">
    <location>
        <begin position="271"/>
        <end position="290"/>
    </location>
</feature>